<evidence type="ECO:0000256" key="3">
    <source>
        <dbReference type="ARBA" id="ARBA00022737"/>
    </source>
</evidence>
<evidence type="ECO:0000313" key="5">
    <source>
        <dbReference type="EMBL" id="RKP33673.1"/>
    </source>
</evidence>
<dbReference type="SUPFAM" id="SSF50978">
    <property type="entry name" value="WD40 repeat-like"/>
    <property type="match status" value="1"/>
</dbReference>
<organism evidence="5 6">
    <name type="scientific">Dimargaris cristalligena</name>
    <dbReference type="NCBI Taxonomy" id="215637"/>
    <lineage>
        <taxon>Eukaryota</taxon>
        <taxon>Fungi</taxon>
        <taxon>Fungi incertae sedis</taxon>
        <taxon>Zoopagomycota</taxon>
        <taxon>Kickxellomycotina</taxon>
        <taxon>Dimargaritomycetes</taxon>
        <taxon>Dimargaritales</taxon>
        <taxon>Dimargaritaceae</taxon>
        <taxon>Dimargaris</taxon>
    </lineage>
</organism>
<feature type="repeat" description="WD" evidence="4">
    <location>
        <begin position="95"/>
        <end position="138"/>
    </location>
</feature>
<dbReference type="SMART" id="SM00320">
    <property type="entry name" value="WD40"/>
    <property type="match status" value="4"/>
</dbReference>
<reference evidence="6" key="1">
    <citation type="journal article" date="2018" name="Nat. Microbiol.">
        <title>Leveraging single-cell genomics to expand the fungal tree of life.</title>
        <authorList>
            <person name="Ahrendt S.R."/>
            <person name="Quandt C.A."/>
            <person name="Ciobanu D."/>
            <person name="Clum A."/>
            <person name="Salamov A."/>
            <person name="Andreopoulos B."/>
            <person name="Cheng J.F."/>
            <person name="Woyke T."/>
            <person name="Pelin A."/>
            <person name="Henrissat B."/>
            <person name="Reynolds N.K."/>
            <person name="Benny G.L."/>
            <person name="Smith M.E."/>
            <person name="James T.Y."/>
            <person name="Grigoriev I.V."/>
        </authorList>
    </citation>
    <scope>NUCLEOTIDE SEQUENCE [LARGE SCALE GENOMIC DNA]</scope>
    <source>
        <strain evidence="6">RSA 468</strain>
    </source>
</reference>
<dbReference type="InterPro" id="IPR036322">
    <property type="entry name" value="WD40_repeat_dom_sf"/>
</dbReference>
<dbReference type="InterPro" id="IPR001680">
    <property type="entry name" value="WD40_rpt"/>
</dbReference>
<name>A0A4P9ZKP9_9FUNG</name>
<feature type="repeat" description="WD" evidence="4">
    <location>
        <begin position="236"/>
        <end position="270"/>
    </location>
</feature>
<evidence type="ECO:0000256" key="4">
    <source>
        <dbReference type="PROSITE-ProRule" id="PRU00221"/>
    </source>
</evidence>
<gene>
    <name evidence="5" type="ORF">BJ085DRAFT_41230</name>
</gene>
<dbReference type="Pfam" id="PF00400">
    <property type="entry name" value="WD40"/>
    <property type="match status" value="4"/>
</dbReference>
<keyword evidence="6" id="KW-1185">Reference proteome</keyword>
<dbReference type="AlphaFoldDB" id="A0A4P9ZKP9"/>
<feature type="repeat" description="WD" evidence="4">
    <location>
        <begin position="54"/>
        <end position="95"/>
    </location>
</feature>
<sequence length="332" mass="36994">MNLPKDFEVSQPPGDTVSSLSFSPQANLLTATSWNNEVRIYEVQPNGDALGRAMYNHDGPVLCSAWSNDGTKVFSGGADNTGRMYDIGSGQSSVIAKHDAPIKSMRYVQVNNQWVLLTGSWDKTLRYWDLRSPAPVATVNLPERCYSMDSVQQLMVVATAERHVLIYDLANPTTPFQTTISPLKFQTRVVSCFHDGSGYTIASIEGRIGIQYMESKNIVNNFTFKCHRDQHNLYAINDISFHPTYGTFSSAGSDGNVHFWDKGSKQRLKTFEKVQNNSITCTSFNRDGTIFAYAIGYDWSKGYQNVPAGNPTKIMLSAVKDEDVKPRPAKKK</sequence>
<dbReference type="Gene3D" id="2.130.10.10">
    <property type="entry name" value="YVTN repeat-like/Quinoprotein amine dehydrogenase"/>
    <property type="match status" value="1"/>
</dbReference>
<dbReference type="PROSITE" id="PS50082">
    <property type="entry name" value="WD_REPEATS_2"/>
    <property type="match status" value="3"/>
</dbReference>
<dbReference type="FunFam" id="2.130.10.10:FF:000190">
    <property type="entry name" value="Nuclear pore complex subunit"/>
    <property type="match status" value="1"/>
</dbReference>
<dbReference type="STRING" id="215637.A0A4P9ZKP9"/>
<protein>
    <submittedName>
        <fullName evidence="5">WD40-repeat-containing domain protein</fullName>
    </submittedName>
</protein>
<comment type="similarity">
    <text evidence="1">Belongs to the WD repeat rae1 family.</text>
</comment>
<keyword evidence="3" id="KW-0677">Repeat</keyword>
<evidence type="ECO:0000256" key="2">
    <source>
        <dbReference type="ARBA" id="ARBA00022574"/>
    </source>
</evidence>
<dbReference type="Proteomes" id="UP000268162">
    <property type="component" value="Unassembled WGS sequence"/>
</dbReference>
<proteinExistence type="inferred from homology"/>
<dbReference type="PANTHER" id="PTHR10971">
    <property type="entry name" value="MRNA EXPORT FACTOR AND BUB3"/>
    <property type="match status" value="1"/>
</dbReference>
<dbReference type="EMBL" id="ML003648">
    <property type="protein sequence ID" value="RKP33673.1"/>
    <property type="molecule type" value="Genomic_DNA"/>
</dbReference>
<dbReference type="InterPro" id="IPR015943">
    <property type="entry name" value="WD40/YVTN_repeat-like_dom_sf"/>
</dbReference>
<accession>A0A4P9ZKP9</accession>
<evidence type="ECO:0000256" key="1">
    <source>
        <dbReference type="ARBA" id="ARBA00007830"/>
    </source>
</evidence>
<keyword evidence="2 4" id="KW-0853">WD repeat</keyword>
<evidence type="ECO:0000313" key="6">
    <source>
        <dbReference type="Proteomes" id="UP000268162"/>
    </source>
</evidence>